<dbReference type="EMBL" id="JALJOV010000762">
    <property type="protein sequence ID" value="KAK9861424.1"/>
    <property type="molecule type" value="Genomic_DNA"/>
</dbReference>
<evidence type="ECO:0000313" key="8">
    <source>
        <dbReference type="Proteomes" id="UP001485043"/>
    </source>
</evidence>
<dbReference type="InterPro" id="IPR003959">
    <property type="entry name" value="ATPase_AAA_core"/>
</dbReference>
<dbReference type="SUPFAM" id="SSF52540">
    <property type="entry name" value="P-loop containing nucleoside triphosphate hydrolases"/>
    <property type="match status" value="1"/>
</dbReference>
<evidence type="ECO:0000256" key="1">
    <source>
        <dbReference type="ARBA" id="ARBA00004123"/>
    </source>
</evidence>
<dbReference type="PANTHER" id="PTHR46765">
    <property type="entry name" value="P-LOOP CONTAINING NUCLEOSIDE TRIPHOSPHATE HYDROLASES SUPERFAMILY PROTEIN"/>
    <property type="match status" value="1"/>
</dbReference>
<evidence type="ECO:0000256" key="4">
    <source>
        <dbReference type="SAM" id="MobiDB-lite"/>
    </source>
</evidence>
<dbReference type="InterPro" id="IPR053016">
    <property type="entry name" value="CTF18-RFC_complex"/>
</dbReference>
<dbReference type="GO" id="GO:0005634">
    <property type="term" value="C:nucleus"/>
    <property type="evidence" value="ECO:0007669"/>
    <property type="project" value="UniProtKB-SubCell"/>
</dbReference>
<dbReference type="Gene3D" id="3.40.50.300">
    <property type="entry name" value="P-loop containing nucleotide triphosphate hydrolases"/>
    <property type="match status" value="1"/>
</dbReference>
<feature type="signal peptide" evidence="5">
    <location>
        <begin position="1"/>
        <end position="19"/>
    </location>
</feature>
<comment type="subcellular location">
    <subcellularLocation>
        <location evidence="1">Nucleus</location>
    </subcellularLocation>
</comment>
<dbReference type="Proteomes" id="UP001485043">
    <property type="component" value="Unassembled WGS sequence"/>
</dbReference>
<evidence type="ECO:0000256" key="2">
    <source>
        <dbReference type="ARBA" id="ARBA00023242"/>
    </source>
</evidence>
<evidence type="ECO:0000256" key="3">
    <source>
        <dbReference type="ARBA" id="ARBA00043975"/>
    </source>
</evidence>
<keyword evidence="8" id="KW-1185">Reference proteome</keyword>
<proteinExistence type="inferred from homology"/>
<evidence type="ECO:0000313" key="7">
    <source>
        <dbReference type="EMBL" id="KAK9861424.1"/>
    </source>
</evidence>
<feature type="chain" id="PRO_5043318139" description="AAA+ ATPase domain-containing protein" evidence="5">
    <location>
        <begin position="20"/>
        <end position="315"/>
    </location>
</feature>
<keyword evidence="5" id="KW-0732">Signal</keyword>
<dbReference type="GO" id="GO:0005524">
    <property type="term" value="F:ATP binding"/>
    <property type="evidence" value="ECO:0007669"/>
    <property type="project" value="InterPro"/>
</dbReference>
<feature type="region of interest" description="Disordered" evidence="4">
    <location>
        <begin position="108"/>
        <end position="143"/>
    </location>
</feature>
<feature type="region of interest" description="Disordered" evidence="4">
    <location>
        <begin position="42"/>
        <end position="63"/>
    </location>
</feature>
<dbReference type="SMART" id="SM00382">
    <property type="entry name" value="AAA"/>
    <property type="match status" value="1"/>
</dbReference>
<name>A0AAW1SVV3_9CHLO</name>
<protein>
    <recommendedName>
        <fullName evidence="6">AAA+ ATPase domain-containing protein</fullName>
    </recommendedName>
</protein>
<evidence type="ECO:0000256" key="5">
    <source>
        <dbReference type="SAM" id="SignalP"/>
    </source>
</evidence>
<dbReference type="AlphaFoldDB" id="A0AAW1SVV3"/>
<dbReference type="PANTHER" id="PTHR46765:SF1">
    <property type="entry name" value="P-LOOP CONTAINING NUCLEOSIDE TRIPHOSPHATE HYDROLASES SUPERFAMILY PROTEIN"/>
    <property type="match status" value="1"/>
</dbReference>
<comment type="similarity">
    <text evidence="3">Belongs to the activator 1 small subunits family. CTF18 subfamily.</text>
</comment>
<keyword evidence="2" id="KW-0539">Nucleus</keyword>
<feature type="domain" description="AAA+ ATPase" evidence="6">
    <location>
        <begin position="195"/>
        <end position="307"/>
    </location>
</feature>
<accession>A0AAW1SVV3</accession>
<dbReference type="InterPro" id="IPR003593">
    <property type="entry name" value="AAA+_ATPase"/>
</dbReference>
<dbReference type="Pfam" id="PF00004">
    <property type="entry name" value="AAA"/>
    <property type="match status" value="1"/>
</dbReference>
<gene>
    <name evidence="7" type="ORF">WJX84_007081</name>
</gene>
<organism evidence="7 8">
    <name type="scientific">Apatococcus fuscideae</name>
    <dbReference type="NCBI Taxonomy" id="2026836"/>
    <lineage>
        <taxon>Eukaryota</taxon>
        <taxon>Viridiplantae</taxon>
        <taxon>Chlorophyta</taxon>
        <taxon>core chlorophytes</taxon>
        <taxon>Trebouxiophyceae</taxon>
        <taxon>Chlorellales</taxon>
        <taxon>Chlorellaceae</taxon>
        <taxon>Apatococcus</taxon>
    </lineage>
</organism>
<comment type="caution">
    <text evidence="7">The sequence shown here is derived from an EMBL/GenBank/DDBJ whole genome shotgun (WGS) entry which is preliminary data.</text>
</comment>
<dbReference type="InterPro" id="IPR027417">
    <property type="entry name" value="P-loop_NTPase"/>
</dbReference>
<sequence length="315" mass="34160">MPDPHALLLVLATASAGRCQLGLSYVDGLRLGRLARHRRSFASQGVKRALTRPSSEDALPKRQQLVTVDEDHEIDDEELLALAFSQPWPPPKPDVQPSSQALPAKLPDTARADSAEASGSDLYDFNRGGMAGNMDSEEPGSRPLATTDEVERALSTHPNNFQQRQKTAMQQQEDGQELWVDKYRPEGFMELLSNEQKLLLLSGPPGLGKTTLAHTIAKHCGYRAYEVNASDDRTGRTLQNKISDAVDTQSALGRRLPNLVIIDEVDGVAGGSEGKSAVSIILNLVQSGIQKSLLAEPSAKQPFSLLLMVAQTYGT</sequence>
<evidence type="ECO:0000259" key="6">
    <source>
        <dbReference type="SMART" id="SM00382"/>
    </source>
</evidence>
<reference evidence="7 8" key="1">
    <citation type="journal article" date="2024" name="Nat. Commun.">
        <title>Phylogenomics reveals the evolutionary origins of lichenization in chlorophyte algae.</title>
        <authorList>
            <person name="Puginier C."/>
            <person name="Libourel C."/>
            <person name="Otte J."/>
            <person name="Skaloud P."/>
            <person name="Haon M."/>
            <person name="Grisel S."/>
            <person name="Petersen M."/>
            <person name="Berrin J.G."/>
            <person name="Delaux P.M."/>
            <person name="Dal Grande F."/>
            <person name="Keller J."/>
        </authorList>
    </citation>
    <scope>NUCLEOTIDE SEQUENCE [LARGE SCALE GENOMIC DNA]</scope>
    <source>
        <strain evidence="7 8">SAG 2523</strain>
    </source>
</reference>
<dbReference type="GO" id="GO:0016887">
    <property type="term" value="F:ATP hydrolysis activity"/>
    <property type="evidence" value="ECO:0007669"/>
    <property type="project" value="InterPro"/>
</dbReference>